<dbReference type="Gene3D" id="3.40.50.450">
    <property type="match status" value="1"/>
</dbReference>
<dbReference type="EMBL" id="MHTV01000043">
    <property type="protein sequence ID" value="OHA65634.1"/>
    <property type="molecule type" value="Genomic_DNA"/>
</dbReference>
<organism evidence="1 2">
    <name type="scientific">Candidatus Wildermuthbacteria bacterium RIFCSPHIGHO2_02_FULL_45_25</name>
    <dbReference type="NCBI Taxonomy" id="1802450"/>
    <lineage>
        <taxon>Bacteria</taxon>
        <taxon>Candidatus Wildermuthiibacteriota</taxon>
    </lineage>
</organism>
<protein>
    <recommendedName>
        <fullName evidence="3">Maf-like protein</fullName>
    </recommendedName>
</protein>
<dbReference type="AlphaFoldDB" id="A0A1G2QYC2"/>
<proteinExistence type="predicted"/>
<dbReference type="Proteomes" id="UP000178092">
    <property type="component" value="Unassembled WGS sequence"/>
</dbReference>
<name>A0A1G2QYC2_9BACT</name>
<comment type="caution">
    <text evidence="1">The sequence shown here is derived from an EMBL/GenBank/DDBJ whole genome shotgun (WGS) entry which is preliminary data.</text>
</comment>
<evidence type="ECO:0000313" key="2">
    <source>
        <dbReference type="Proteomes" id="UP000178092"/>
    </source>
</evidence>
<gene>
    <name evidence="1" type="ORF">A3C04_01535</name>
</gene>
<reference evidence="1 2" key="1">
    <citation type="journal article" date="2016" name="Nat. Commun.">
        <title>Thousands of microbial genomes shed light on interconnected biogeochemical processes in an aquifer system.</title>
        <authorList>
            <person name="Anantharaman K."/>
            <person name="Brown C.T."/>
            <person name="Hug L.A."/>
            <person name="Sharon I."/>
            <person name="Castelle C.J."/>
            <person name="Probst A.J."/>
            <person name="Thomas B.C."/>
            <person name="Singh A."/>
            <person name="Wilkins M.J."/>
            <person name="Karaoz U."/>
            <person name="Brodie E.L."/>
            <person name="Williams K.H."/>
            <person name="Hubbard S.S."/>
            <person name="Banfield J.F."/>
        </authorList>
    </citation>
    <scope>NUCLEOTIDE SEQUENCE [LARGE SCALE GENOMIC DNA]</scope>
</reference>
<evidence type="ECO:0000313" key="1">
    <source>
        <dbReference type="EMBL" id="OHA65634.1"/>
    </source>
</evidence>
<accession>A0A1G2QYC2</accession>
<sequence length="162" mass="18994">MQAGIWENKNRSVIKNFSMRIAICGSMAFTEEMFQIQKELEVMGHEGVVSHFGNSYRDKTQEEIEKLKLYDKYEKEAIKEFWEEIKKSDAIVVLNYDRKGIKNYIGGNTFLEIGFAYVLNKKIFLFHPIPDLEIYKSEIEAMRPVILYGDLGRISEYTTDKK</sequence>
<evidence type="ECO:0008006" key="3">
    <source>
        <dbReference type="Google" id="ProtNLM"/>
    </source>
</evidence>